<organism evidence="6 7">
    <name type="scientific">Actinoalloteichus hymeniacidonis</name>
    <dbReference type="NCBI Taxonomy" id="340345"/>
    <lineage>
        <taxon>Bacteria</taxon>
        <taxon>Bacillati</taxon>
        <taxon>Actinomycetota</taxon>
        <taxon>Actinomycetes</taxon>
        <taxon>Pseudonocardiales</taxon>
        <taxon>Pseudonocardiaceae</taxon>
        <taxon>Actinoalloteichus</taxon>
    </lineage>
</organism>
<reference evidence="7" key="1">
    <citation type="submission" date="2016-03" db="EMBL/GenBank/DDBJ databases">
        <title>Complete genome sequence of the type strain Actinoalloteichus hymeniacidonis DSM 45092.</title>
        <authorList>
            <person name="Schaffert L."/>
            <person name="Albersmeier A."/>
            <person name="Winkler A."/>
            <person name="Kalinowski J."/>
            <person name="Zotchev S."/>
            <person name="Ruckert C."/>
        </authorList>
    </citation>
    <scope>NUCLEOTIDE SEQUENCE [LARGE SCALE GENOMIC DNA]</scope>
    <source>
        <strain evidence="7">HPA177(T) (DSM 45092(T))</strain>
    </source>
</reference>
<evidence type="ECO:0000256" key="2">
    <source>
        <dbReference type="ARBA" id="ARBA00023125"/>
    </source>
</evidence>
<gene>
    <name evidence="6" type="ORF">TL08_26665</name>
</gene>
<proteinExistence type="predicted"/>
<evidence type="ECO:0000256" key="4">
    <source>
        <dbReference type="PROSITE-ProRule" id="PRU00335"/>
    </source>
</evidence>
<dbReference type="PANTHER" id="PTHR30055">
    <property type="entry name" value="HTH-TYPE TRANSCRIPTIONAL REGULATOR RUTR"/>
    <property type="match status" value="1"/>
</dbReference>
<protein>
    <submittedName>
        <fullName evidence="6">Transcriptional regulator, TetR family</fullName>
    </submittedName>
</protein>
<dbReference type="Pfam" id="PF21351">
    <property type="entry name" value="TetR_C_41"/>
    <property type="match status" value="1"/>
</dbReference>
<keyword evidence="1" id="KW-0805">Transcription regulation</keyword>
<dbReference type="SUPFAM" id="SSF46689">
    <property type="entry name" value="Homeodomain-like"/>
    <property type="match status" value="1"/>
</dbReference>
<keyword evidence="2 4" id="KW-0238">DNA-binding</keyword>
<dbReference type="AlphaFoldDB" id="A0AAC9HVU8"/>
<dbReference type="GO" id="GO:0003700">
    <property type="term" value="F:DNA-binding transcription factor activity"/>
    <property type="evidence" value="ECO:0007669"/>
    <property type="project" value="TreeGrafter"/>
</dbReference>
<dbReference type="InterPro" id="IPR001647">
    <property type="entry name" value="HTH_TetR"/>
</dbReference>
<keyword evidence="7" id="KW-1185">Reference proteome</keyword>
<evidence type="ECO:0000313" key="7">
    <source>
        <dbReference type="Proteomes" id="UP000095210"/>
    </source>
</evidence>
<dbReference type="KEGG" id="ahm:TL08_26665"/>
<dbReference type="GO" id="GO:0000976">
    <property type="term" value="F:transcription cis-regulatory region binding"/>
    <property type="evidence" value="ECO:0007669"/>
    <property type="project" value="TreeGrafter"/>
</dbReference>
<dbReference type="InterPro" id="IPR049484">
    <property type="entry name" value="Rv0078-like_C"/>
</dbReference>
<dbReference type="PANTHER" id="PTHR30055:SF234">
    <property type="entry name" value="HTH-TYPE TRANSCRIPTIONAL REGULATOR BETI"/>
    <property type="match status" value="1"/>
</dbReference>
<dbReference type="EMBL" id="CP014859">
    <property type="protein sequence ID" value="AOS66101.1"/>
    <property type="molecule type" value="Genomic_DNA"/>
</dbReference>
<feature type="domain" description="HTH tetR-type" evidence="5">
    <location>
        <begin position="12"/>
        <end position="72"/>
    </location>
</feature>
<dbReference type="Proteomes" id="UP000095210">
    <property type="component" value="Chromosome"/>
</dbReference>
<evidence type="ECO:0000256" key="1">
    <source>
        <dbReference type="ARBA" id="ARBA00023015"/>
    </source>
</evidence>
<keyword evidence="3" id="KW-0804">Transcription</keyword>
<feature type="DNA-binding region" description="H-T-H motif" evidence="4">
    <location>
        <begin position="35"/>
        <end position="54"/>
    </location>
</feature>
<dbReference type="Gene3D" id="1.10.357.10">
    <property type="entry name" value="Tetracycline Repressor, domain 2"/>
    <property type="match status" value="1"/>
</dbReference>
<sequence>MKPARSKAQQRDETRRLLIDTGRRLFAEQGYHAVGLAEIAAAADLTKGALYHHFGSKAGLFHAVVESVQQEVAIEVAAAADAAPTPWEQFVAGCRAFLTASAAAHRQRIMLVDGPSVLGWHRWRELDEQASAAHLTEALRTLMSDRVIADQPVEPLTRLLSGAMNEAALWLAGSTDQARDLAAVIAALDRLLGSLRNAD</sequence>
<name>A0AAC9HVU8_9PSEU</name>
<dbReference type="InterPro" id="IPR050109">
    <property type="entry name" value="HTH-type_TetR-like_transc_reg"/>
</dbReference>
<accession>A0AAC9HVU8</accession>
<dbReference type="PROSITE" id="PS50977">
    <property type="entry name" value="HTH_TETR_2"/>
    <property type="match status" value="1"/>
</dbReference>
<dbReference type="PRINTS" id="PR00455">
    <property type="entry name" value="HTHTETR"/>
</dbReference>
<evidence type="ECO:0000259" key="5">
    <source>
        <dbReference type="PROSITE" id="PS50977"/>
    </source>
</evidence>
<evidence type="ECO:0000313" key="6">
    <source>
        <dbReference type="EMBL" id="AOS66101.1"/>
    </source>
</evidence>
<dbReference type="InterPro" id="IPR009057">
    <property type="entry name" value="Homeodomain-like_sf"/>
</dbReference>
<evidence type="ECO:0000256" key="3">
    <source>
        <dbReference type="ARBA" id="ARBA00023163"/>
    </source>
</evidence>
<dbReference type="RefSeq" id="WP_069852967.1">
    <property type="nucleotide sequence ID" value="NZ_CP014859.1"/>
</dbReference>
<dbReference type="Pfam" id="PF00440">
    <property type="entry name" value="TetR_N"/>
    <property type="match status" value="1"/>
</dbReference>